<dbReference type="SMART" id="SM00116">
    <property type="entry name" value="CBS"/>
    <property type="match status" value="2"/>
</dbReference>
<dbReference type="Gene3D" id="3.30.465.10">
    <property type="match status" value="1"/>
</dbReference>
<protein>
    <submittedName>
        <fullName evidence="5">CBS domain containing-hemolysin-like protein</fullName>
    </submittedName>
</protein>
<name>A0A840URF8_9BACT</name>
<gene>
    <name evidence="5" type="ORF">HNQ81_000956</name>
</gene>
<dbReference type="PANTHER" id="PTHR22777:SF17">
    <property type="entry name" value="UPF0053 PROTEIN SLL0260"/>
    <property type="match status" value="1"/>
</dbReference>
<sequence>METDNVTDQQDAAERKGIFKRLLASISFGRPGTTADLEQEIQDLLEEGEEQGLITSMEEKMINSIFDFRETVAAEIMTPAAEIVDFDESLSLSELVDLVIENGFTRIPVYRGNADRVIGIIHAKDLLKICARPQAGPMTLDSFLRPVHFVPENKPIGELFREFQKNKVHMAMVTDEFGAIRGLITMEDIVEEIVGEIDDEYDDDQDNLEIVDDNTIMVHARVDLEKVEDHFDLKLPEGPYESIGGLIIHILGRLGQVGDTVAVNGLRLVVRSAAKRHIKMIEITRLTVAESV</sequence>
<evidence type="ECO:0000313" key="6">
    <source>
        <dbReference type="Proteomes" id="UP000539642"/>
    </source>
</evidence>
<dbReference type="Gene3D" id="3.10.580.10">
    <property type="entry name" value="CBS-domain"/>
    <property type="match status" value="1"/>
</dbReference>
<dbReference type="SUPFAM" id="SSF56176">
    <property type="entry name" value="FAD-binding/transporter-associated domain-like"/>
    <property type="match status" value="1"/>
</dbReference>
<dbReference type="PANTHER" id="PTHR22777">
    <property type="entry name" value="HEMOLYSIN-RELATED"/>
    <property type="match status" value="1"/>
</dbReference>
<dbReference type="InterPro" id="IPR044751">
    <property type="entry name" value="Ion_transp-like_CBS"/>
</dbReference>
<dbReference type="InterPro" id="IPR036318">
    <property type="entry name" value="FAD-bd_PCMH-like_sf"/>
</dbReference>
<organism evidence="5 6">
    <name type="scientific">Desulfoprunum benzoelyticum</name>
    <dbReference type="NCBI Taxonomy" id="1506996"/>
    <lineage>
        <taxon>Bacteria</taxon>
        <taxon>Pseudomonadati</taxon>
        <taxon>Thermodesulfobacteriota</taxon>
        <taxon>Desulfobulbia</taxon>
        <taxon>Desulfobulbales</taxon>
        <taxon>Desulfobulbaceae</taxon>
        <taxon>Desulfoprunum</taxon>
    </lineage>
</organism>
<evidence type="ECO:0000259" key="4">
    <source>
        <dbReference type="PROSITE" id="PS51371"/>
    </source>
</evidence>
<accession>A0A840URF8</accession>
<evidence type="ECO:0000313" key="5">
    <source>
        <dbReference type="EMBL" id="MBB5347243.1"/>
    </source>
</evidence>
<dbReference type="InterPro" id="IPR016169">
    <property type="entry name" value="FAD-bd_PCMH_sub2"/>
</dbReference>
<dbReference type="AlphaFoldDB" id="A0A840URF8"/>
<comment type="caution">
    <text evidence="5">The sequence shown here is derived from an EMBL/GenBank/DDBJ whole genome shotgun (WGS) entry which is preliminary data.</text>
</comment>
<dbReference type="GO" id="GO:0050660">
    <property type="term" value="F:flavin adenine dinucleotide binding"/>
    <property type="evidence" value="ECO:0007669"/>
    <property type="project" value="InterPro"/>
</dbReference>
<dbReference type="RefSeq" id="WP_183348828.1">
    <property type="nucleotide sequence ID" value="NZ_JACHEO010000003.1"/>
</dbReference>
<dbReference type="Pfam" id="PF03471">
    <property type="entry name" value="CorC_HlyC"/>
    <property type="match status" value="1"/>
</dbReference>
<dbReference type="FunFam" id="3.10.580.10:FF:000002">
    <property type="entry name" value="Magnesium/cobalt efflux protein CorC"/>
    <property type="match status" value="1"/>
</dbReference>
<dbReference type="InterPro" id="IPR005170">
    <property type="entry name" value="Transptr-assoc_dom"/>
</dbReference>
<keyword evidence="6" id="KW-1185">Reference proteome</keyword>
<dbReference type="SUPFAM" id="SSF54631">
    <property type="entry name" value="CBS-domain pair"/>
    <property type="match status" value="1"/>
</dbReference>
<keyword evidence="2 3" id="KW-0129">CBS domain</keyword>
<dbReference type="GO" id="GO:0005886">
    <property type="term" value="C:plasma membrane"/>
    <property type="evidence" value="ECO:0007669"/>
    <property type="project" value="TreeGrafter"/>
</dbReference>
<dbReference type="PROSITE" id="PS51371">
    <property type="entry name" value="CBS"/>
    <property type="match status" value="2"/>
</dbReference>
<evidence type="ECO:0000256" key="1">
    <source>
        <dbReference type="ARBA" id="ARBA00022737"/>
    </source>
</evidence>
<dbReference type="InterPro" id="IPR000644">
    <property type="entry name" value="CBS_dom"/>
</dbReference>
<dbReference type="InterPro" id="IPR046342">
    <property type="entry name" value="CBS_dom_sf"/>
</dbReference>
<dbReference type="Proteomes" id="UP000539642">
    <property type="component" value="Unassembled WGS sequence"/>
</dbReference>
<keyword evidence="1" id="KW-0677">Repeat</keyword>
<dbReference type="Pfam" id="PF00571">
    <property type="entry name" value="CBS"/>
    <property type="match status" value="2"/>
</dbReference>
<proteinExistence type="predicted"/>
<feature type="domain" description="CBS" evidence="4">
    <location>
        <begin position="143"/>
        <end position="200"/>
    </location>
</feature>
<dbReference type="CDD" id="cd04590">
    <property type="entry name" value="CBS_pair_CorC_HlyC_assoc"/>
    <property type="match status" value="1"/>
</dbReference>
<dbReference type="EMBL" id="JACHEO010000003">
    <property type="protein sequence ID" value="MBB5347243.1"/>
    <property type="molecule type" value="Genomic_DNA"/>
</dbReference>
<reference evidence="5 6" key="1">
    <citation type="submission" date="2020-08" db="EMBL/GenBank/DDBJ databases">
        <title>Genomic Encyclopedia of Type Strains, Phase IV (KMG-IV): sequencing the most valuable type-strain genomes for metagenomic binning, comparative biology and taxonomic classification.</title>
        <authorList>
            <person name="Goeker M."/>
        </authorList>
    </citation>
    <scope>NUCLEOTIDE SEQUENCE [LARGE SCALE GENOMIC DNA]</scope>
    <source>
        <strain evidence="5 6">DSM 28570</strain>
    </source>
</reference>
<evidence type="ECO:0000256" key="2">
    <source>
        <dbReference type="ARBA" id="ARBA00023122"/>
    </source>
</evidence>
<feature type="domain" description="CBS" evidence="4">
    <location>
        <begin position="77"/>
        <end position="138"/>
    </location>
</feature>
<evidence type="ECO:0000256" key="3">
    <source>
        <dbReference type="PROSITE-ProRule" id="PRU00703"/>
    </source>
</evidence>
<dbReference type="SMART" id="SM01091">
    <property type="entry name" value="CorC_HlyC"/>
    <property type="match status" value="1"/>
</dbReference>